<sequence length="81" mass="8917">MSGDGSMLAYATEQNELEILSVRTGERLQEFKLRMAYCDCVAWNPVADVLAYSEEIIDPADRSGRGMIGAVYIYAPPKPTA</sequence>
<evidence type="ECO:0000313" key="2">
    <source>
        <dbReference type="Proteomes" id="UP000485058"/>
    </source>
</evidence>
<proteinExistence type="predicted"/>
<dbReference type="EMBL" id="BLLF01000506">
    <property type="protein sequence ID" value="GFH12464.1"/>
    <property type="molecule type" value="Genomic_DNA"/>
</dbReference>
<protein>
    <submittedName>
        <fullName evidence="1">THO complex 3 G protein beta subunit</fullName>
    </submittedName>
</protein>
<dbReference type="Proteomes" id="UP000485058">
    <property type="component" value="Unassembled WGS sequence"/>
</dbReference>
<accession>A0A699Z0D5</accession>
<organism evidence="1 2">
    <name type="scientific">Haematococcus lacustris</name>
    <name type="common">Green alga</name>
    <name type="synonym">Haematococcus pluvialis</name>
    <dbReference type="NCBI Taxonomy" id="44745"/>
    <lineage>
        <taxon>Eukaryota</taxon>
        <taxon>Viridiplantae</taxon>
        <taxon>Chlorophyta</taxon>
        <taxon>core chlorophytes</taxon>
        <taxon>Chlorophyceae</taxon>
        <taxon>CS clade</taxon>
        <taxon>Chlamydomonadales</taxon>
        <taxon>Haematococcaceae</taxon>
        <taxon>Haematococcus</taxon>
    </lineage>
</organism>
<gene>
    <name evidence="1" type="ORF">HaLaN_08161</name>
</gene>
<comment type="caution">
    <text evidence="1">The sequence shown here is derived from an EMBL/GenBank/DDBJ whole genome shotgun (WGS) entry which is preliminary data.</text>
</comment>
<name>A0A699Z0D5_HAELA</name>
<dbReference type="AlphaFoldDB" id="A0A699Z0D5"/>
<dbReference type="SUPFAM" id="SSF69322">
    <property type="entry name" value="Tricorn protease domain 2"/>
    <property type="match status" value="1"/>
</dbReference>
<keyword evidence="2" id="KW-1185">Reference proteome</keyword>
<reference evidence="1 2" key="1">
    <citation type="submission" date="2020-02" db="EMBL/GenBank/DDBJ databases">
        <title>Draft genome sequence of Haematococcus lacustris strain NIES-144.</title>
        <authorList>
            <person name="Morimoto D."/>
            <person name="Nakagawa S."/>
            <person name="Yoshida T."/>
            <person name="Sawayama S."/>
        </authorList>
    </citation>
    <scope>NUCLEOTIDE SEQUENCE [LARGE SCALE GENOMIC DNA]</scope>
    <source>
        <strain evidence="1 2">NIES-144</strain>
    </source>
</reference>
<evidence type="ECO:0000313" key="1">
    <source>
        <dbReference type="EMBL" id="GFH12464.1"/>
    </source>
</evidence>